<dbReference type="RefSeq" id="WP_289455097.1">
    <property type="nucleotide sequence ID" value="NZ_JAUCGQ010000001.1"/>
</dbReference>
<evidence type="ECO:0000256" key="4">
    <source>
        <dbReference type="ARBA" id="ARBA00022989"/>
    </source>
</evidence>
<name>A0ABT7SGH4_9CELL</name>
<feature type="domain" description="Major facilitator superfamily (MFS) profile" evidence="9">
    <location>
        <begin position="16"/>
        <end position="398"/>
    </location>
</feature>
<proteinExistence type="inferred from homology"/>
<dbReference type="Pfam" id="PF07690">
    <property type="entry name" value="MFS_1"/>
    <property type="match status" value="1"/>
</dbReference>
<feature type="transmembrane region" description="Helical" evidence="8">
    <location>
        <begin position="51"/>
        <end position="70"/>
    </location>
</feature>
<evidence type="ECO:0000256" key="7">
    <source>
        <dbReference type="SAM" id="MobiDB-lite"/>
    </source>
</evidence>
<evidence type="ECO:0000313" key="10">
    <source>
        <dbReference type="EMBL" id="MDM7855293.1"/>
    </source>
</evidence>
<dbReference type="Gene3D" id="1.20.1250.20">
    <property type="entry name" value="MFS general substrate transporter like domains"/>
    <property type="match status" value="1"/>
</dbReference>
<feature type="region of interest" description="Disordered" evidence="7">
    <location>
        <begin position="401"/>
        <end position="420"/>
    </location>
</feature>
<feature type="transmembrane region" description="Helical" evidence="8">
    <location>
        <begin position="283"/>
        <end position="300"/>
    </location>
</feature>
<feature type="transmembrane region" description="Helical" evidence="8">
    <location>
        <begin position="339"/>
        <end position="360"/>
    </location>
</feature>
<gene>
    <name evidence="10" type="ORF">QRT04_10155</name>
</gene>
<dbReference type="PROSITE" id="PS50850">
    <property type="entry name" value="MFS"/>
    <property type="match status" value="1"/>
</dbReference>
<dbReference type="EMBL" id="JAUCGQ010000001">
    <property type="protein sequence ID" value="MDM7855293.1"/>
    <property type="molecule type" value="Genomic_DNA"/>
</dbReference>
<keyword evidence="3 8" id="KW-0812">Transmembrane</keyword>
<dbReference type="InterPro" id="IPR011701">
    <property type="entry name" value="MFS"/>
</dbReference>
<feature type="transmembrane region" description="Helical" evidence="8">
    <location>
        <begin position="12"/>
        <end position="31"/>
    </location>
</feature>
<feature type="transmembrane region" description="Helical" evidence="8">
    <location>
        <begin position="216"/>
        <end position="238"/>
    </location>
</feature>
<keyword evidence="11" id="KW-1185">Reference proteome</keyword>
<feature type="transmembrane region" description="Helical" evidence="8">
    <location>
        <begin position="312"/>
        <end position="332"/>
    </location>
</feature>
<evidence type="ECO:0000256" key="8">
    <source>
        <dbReference type="SAM" id="Phobius"/>
    </source>
</evidence>
<dbReference type="InterPro" id="IPR036259">
    <property type="entry name" value="MFS_trans_sf"/>
</dbReference>
<keyword evidence="6 8" id="KW-0472">Membrane</keyword>
<keyword evidence="5" id="KW-0534">Nitrate assimilation</keyword>
<dbReference type="SUPFAM" id="SSF103473">
    <property type="entry name" value="MFS general substrate transporter"/>
    <property type="match status" value="1"/>
</dbReference>
<comment type="similarity">
    <text evidence="2">Belongs to the major facilitator superfamily. Nitrate/nitrite porter (TC 2.A.1.8) family.</text>
</comment>
<comment type="subcellular location">
    <subcellularLocation>
        <location evidence="1">Cell membrane</location>
        <topology evidence="1">Multi-pass membrane protein</topology>
    </subcellularLocation>
</comment>
<dbReference type="PANTHER" id="PTHR23515">
    <property type="entry name" value="HIGH-AFFINITY NITRATE TRANSPORTER 2.3"/>
    <property type="match status" value="1"/>
</dbReference>
<evidence type="ECO:0000259" key="9">
    <source>
        <dbReference type="PROSITE" id="PS50850"/>
    </source>
</evidence>
<feature type="transmembrane region" description="Helical" evidence="8">
    <location>
        <begin position="106"/>
        <end position="129"/>
    </location>
</feature>
<keyword evidence="4 8" id="KW-1133">Transmembrane helix</keyword>
<dbReference type="Proteomes" id="UP001529338">
    <property type="component" value="Unassembled WGS sequence"/>
</dbReference>
<reference evidence="10 11" key="1">
    <citation type="submission" date="2023-06" db="EMBL/GenBank/DDBJ databases">
        <title>Cellulomonas sp. MW4 Whole genome sequence.</title>
        <authorList>
            <person name="Park S."/>
        </authorList>
    </citation>
    <scope>NUCLEOTIDE SEQUENCE [LARGE SCALE GENOMIC DNA]</scope>
    <source>
        <strain evidence="10 11">MW4</strain>
    </source>
</reference>
<evidence type="ECO:0000256" key="6">
    <source>
        <dbReference type="ARBA" id="ARBA00023136"/>
    </source>
</evidence>
<feature type="transmembrane region" description="Helical" evidence="8">
    <location>
        <begin position="250"/>
        <end position="271"/>
    </location>
</feature>
<organism evidence="10 11">
    <name type="scientific">Cellulomonas alba</name>
    <dbReference type="NCBI Taxonomy" id="3053467"/>
    <lineage>
        <taxon>Bacteria</taxon>
        <taxon>Bacillati</taxon>
        <taxon>Actinomycetota</taxon>
        <taxon>Actinomycetes</taxon>
        <taxon>Micrococcales</taxon>
        <taxon>Cellulomonadaceae</taxon>
        <taxon>Cellulomonas</taxon>
    </lineage>
</organism>
<accession>A0ABT7SGH4</accession>
<evidence type="ECO:0000256" key="1">
    <source>
        <dbReference type="ARBA" id="ARBA00004651"/>
    </source>
</evidence>
<sequence length="420" mass="43687">MSATVPTTRPPGQTLNLVLATWTFAITFWAWNLVGPLAARYTTDLGLSANQKALLIATPVLVGAVGRIPVGALTDRFGGRTMLATLSFVSIIPVLLVMIAGNAGSYALLLVFGFLLGIPGTSFAAGIPFVNGWYPPTRRGFATGVFGAGMGGTALSSFFTPRFVNWFGYTAAHLIIAAALAATGVVLILLMRNAPAWKPNTEAVVPKLRAASRLPVTWQMAFLYAVTFGGFVAFSTYLPTYLKDVYGFDLAGAGTRTAGFAIAAVIARPLGGILSDRWHPKPIVLVSLAGAAVVAVLLALKPVPEVPAGTEFVAMAFFLGLGAGGVFAWVARRSPAERVGAVTGIVGAAGGLGGYFPPLVMGATYDEQDHSYTIGLILLCLTATGAFLFALLGLKREDRNAAAPAEAADPARPAPAETDR</sequence>
<dbReference type="InterPro" id="IPR044772">
    <property type="entry name" value="NO3_transporter"/>
</dbReference>
<feature type="transmembrane region" description="Helical" evidence="8">
    <location>
        <begin position="372"/>
        <end position="394"/>
    </location>
</feature>
<comment type="caution">
    <text evidence="10">The sequence shown here is derived from an EMBL/GenBank/DDBJ whole genome shotgun (WGS) entry which is preliminary data.</text>
</comment>
<evidence type="ECO:0000313" key="11">
    <source>
        <dbReference type="Proteomes" id="UP001529338"/>
    </source>
</evidence>
<protein>
    <submittedName>
        <fullName evidence="10">MFS transporter</fullName>
    </submittedName>
</protein>
<dbReference type="InterPro" id="IPR020846">
    <property type="entry name" value="MFS_dom"/>
</dbReference>
<feature type="transmembrane region" description="Helical" evidence="8">
    <location>
        <begin position="82"/>
        <end position="100"/>
    </location>
</feature>
<evidence type="ECO:0000256" key="2">
    <source>
        <dbReference type="ARBA" id="ARBA00008432"/>
    </source>
</evidence>
<evidence type="ECO:0000256" key="5">
    <source>
        <dbReference type="ARBA" id="ARBA00023063"/>
    </source>
</evidence>
<feature type="transmembrane region" description="Helical" evidence="8">
    <location>
        <begin position="166"/>
        <end position="190"/>
    </location>
</feature>
<feature type="transmembrane region" description="Helical" evidence="8">
    <location>
        <begin position="141"/>
        <end position="160"/>
    </location>
</feature>
<evidence type="ECO:0000256" key="3">
    <source>
        <dbReference type="ARBA" id="ARBA00022692"/>
    </source>
</evidence>